<dbReference type="Proteomes" id="UP000050424">
    <property type="component" value="Unassembled WGS sequence"/>
</dbReference>
<feature type="transmembrane region" description="Helical" evidence="2">
    <location>
        <begin position="12"/>
        <end position="34"/>
    </location>
</feature>
<keyword evidence="2" id="KW-1133">Transmembrane helix</keyword>
<evidence type="ECO:0000256" key="1">
    <source>
        <dbReference type="SAM" id="MobiDB-lite"/>
    </source>
</evidence>
<name>A0A0N8H7B2_9HYPO</name>
<accession>A0A0N8H7B2</accession>
<evidence type="ECO:0000313" key="4">
    <source>
        <dbReference type="Proteomes" id="UP000050424"/>
    </source>
</evidence>
<protein>
    <submittedName>
        <fullName evidence="3">Uncharacterized protein</fullName>
    </submittedName>
</protein>
<reference evidence="3 4" key="1">
    <citation type="submission" date="2015-09" db="EMBL/GenBank/DDBJ databases">
        <title>Draft genome of a European isolate of the apple canker pathogen Neonectria ditissima.</title>
        <authorList>
            <person name="Gomez-Cortecero A."/>
            <person name="Harrison R.J."/>
            <person name="Armitage A.D."/>
        </authorList>
    </citation>
    <scope>NUCLEOTIDE SEQUENCE [LARGE SCALE GENOMIC DNA]</scope>
    <source>
        <strain evidence="3 4">R09/05</strain>
    </source>
</reference>
<keyword evidence="2" id="KW-0472">Membrane</keyword>
<keyword evidence="2" id="KW-0812">Transmembrane</keyword>
<dbReference type="AlphaFoldDB" id="A0A0N8H7B2"/>
<comment type="caution">
    <text evidence="3">The sequence shown here is derived from an EMBL/GenBank/DDBJ whole genome shotgun (WGS) entry which is preliminary data.</text>
</comment>
<organism evidence="3 4">
    <name type="scientific">Neonectria ditissima</name>
    <dbReference type="NCBI Taxonomy" id="78410"/>
    <lineage>
        <taxon>Eukaryota</taxon>
        <taxon>Fungi</taxon>
        <taxon>Dikarya</taxon>
        <taxon>Ascomycota</taxon>
        <taxon>Pezizomycotina</taxon>
        <taxon>Sordariomycetes</taxon>
        <taxon>Hypocreomycetidae</taxon>
        <taxon>Hypocreales</taxon>
        <taxon>Nectriaceae</taxon>
        <taxon>Neonectria</taxon>
    </lineage>
</organism>
<feature type="compositionally biased region" description="Polar residues" evidence="1">
    <location>
        <begin position="135"/>
        <end position="153"/>
    </location>
</feature>
<dbReference type="EMBL" id="LKCW01000068">
    <property type="protein sequence ID" value="KPM41284.1"/>
    <property type="molecule type" value="Genomic_DNA"/>
</dbReference>
<sequence length="196" mass="22285">MPNGYGEEGGDWRWGLGRVSWVLATATLVTWLMPHDIKAYSFISMGTWRYVVYCISVAIFIYLFAQFKNIDNILFCAPLATQIGKHIVDLVYNTLLKMKDCLLTSMRNADTDIEAYVHDQGLYHQPMPNEPRTYNAFSQSTQTPEQSNVSSLEASRPRNESSSGSFTQSSPCRETTFNPWLNPDEQSENTNISNDF</sequence>
<feature type="compositionally biased region" description="Polar residues" evidence="1">
    <location>
        <begin position="160"/>
        <end position="179"/>
    </location>
</feature>
<evidence type="ECO:0000313" key="3">
    <source>
        <dbReference type="EMBL" id="KPM41284.1"/>
    </source>
</evidence>
<keyword evidence="4" id="KW-1185">Reference proteome</keyword>
<evidence type="ECO:0000256" key="2">
    <source>
        <dbReference type="SAM" id="Phobius"/>
    </source>
</evidence>
<proteinExistence type="predicted"/>
<feature type="transmembrane region" description="Helical" evidence="2">
    <location>
        <begin position="46"/>
        <end position="65"/>
    </location>
</feature>
<feature type="region of interest" description="Disordered" evidence="1">
    <location>
        <begin position="133"/>
        <end position="196"/>
    </location>
</feature>
<gene>
    <name evidence="3" type="ORF">AK830_g5333</name>
</gene>